<evidence type="ECO:0008006" key="2">
    <source>
        <dbReference type="Google" id="ProtNLM"/>
    </source>
</evidence>
<accession>E0XXB4</accession>
<sequence>MTKGEQIDTAWRLGFQGDYSLIEEIIYPEYLCLDHRMGLEANFESEKVLMKTMSSIVTPGPCKVLYENEEIVVTRWFSKYNETELRYIAVMSAFHFREGKIFRQEVVRELLDYDPSEGQNWNWKDYE</sequence>
<evidence type="ECO:0000313" key="1">
    <source>
        <dbReference type="EMBL" id="ADI19055.1"/>
    </source>
</evidence>
<dbReference type="AlphaFoldDB" id="E0XXB4"/>
<dbReference type="EMBL" id="GU474908">
    <property type="protein sequence ID" value="ADI19055.1"/>
    <property type="molecule type" value="Genomic_DNA"/>
</dbReference>
<protein>
    <recommendedName>
        <fullName evidence="2">SnoaL-like domain-containing protein</fullName>
    </recommendedName>
</protein>
<organism evidence="1">
    <name type="scientific">uncultured delta proteobacterium HF0070_07E19</name>
    <dbReference type="NCBI Taxonomy" id="710823"/>
    <lineage>
        <taxon>Bacteria</taxon>
        <taxon>Deltaproteobacteria</taxon>
        <taxon>environmental samples</taxon>
    </lineage>
</organism>
<reference evidence="1" key="1">
    <citation type="journal article" date="2011" name="Environ. Microbiol.">
        <title>Time-series analyses of Monterey Bay coastal microbial picoplankton using a 'genome proxy' microarray.</title>
        <authorList>
            <person name="Rich V.I."/>
            <person name="Pham V.D."/>
            <person name="Eppley J."/>
            <person name="Shi Y."/>
            <person name="DeLong E.F."/>
        </authorList>
    </citation>
    <scope>NUCLEOTIDE SEQUENCE</scope>
</reference>
<proteinExistence type="predicted"/>
<name>E0XXB4_9DELT</name>